<dbReference type="EMBL" id="MU006006">
    <property type="protein sequence ID" value="KAF2858610.1"/>
    <property type="molecule type" value="Genomic_DNA"/>
</dbReference>
<name>A0A6A7BTS3_9PEZI</name>
<evidence type="ECO:0000256" key="1">
    <source>
        <dbReference type="SAM" id="MobiDB-lite"/>
    </source>
</evidence>
<accession>A0A6A7BTS3</accession>
<organism evidence="2 3">
    <name type="scientific">Piedraia hortae CBS 480.64</name>
    <dbReference type="NCBI Taxonomy" id="1314780"/>
    <lineage>
        <taxon>Eukaryota</taxon>
        <taxon>Fungi</taxon>
        <taxon>Dikarya</taxon>
        <taxon>Ascomycota</taxon>
        <taxon>Pezizomycotina</taxon>
        <taxon>Dothideomycetes</taxon>
        <taxon>Dothideomycetidae</taxon>
        <taxon>Capnodiales</taxon>
        <taxon>Piedraiaceae</taxon>
        <taxon>Piedraia</taxon>
    </lineage>
</organism>
<proteinExistence type="predicted"/>
<evidence type="ECO:0000313" key="2">
    <source>
        <dbReference type="EMBL" id="KAF2858610.1"/>
    </source>
</evidence>
<evidence type="ECO:0000313" key="3">
    <source>
        <dbReference type="Proteomes" id="UP000799421"/>
    </source>
</evidence>
<gene>
    <name evidence="2" type="ORF">K470DRAFT_259609</name>
</gene>
<sequence>MVSLEHVDTNRPKKKWDDKWDSPFEVLQAHRGAVVVKLPSKYKFNNSLHSSKVRQYQPPTRPEQSTINEAERRNVRG</sequence>
<dbReference type="Proteomes" id="UP000799421">
    <property type="component" value="Unassembled WGS sequence"/>
</dbReference>
<keyword evidence="3" id="KW-1185">Reference proteome</keyword>
<reference evidence="2" key="1">
    <citation type="journal article" date="2020" name="Stud. Mycol.">
        <title>101 Dothideomycetes genomes: a test case for predicting lifestyles and emergence of pathogens.</title>
        <authorList>
            <person name="Haridas S."/>
            <person name="Albert R."/>
            <person name="Binder M."/>
            <person name="Bloem J."/>
            <person name="Labutti K."/>
            <person name="Salamov A."/>
            <person name="Andreopoulos B."/>
            <person name="Baker S."/>
            <person name="Barry K."/>
            <person name="Bills G."/>
            <person name="Bluhm B."/>
            <person name="Cannon C."/>
            <person name="Castanera R."/>
            <person name="Culley D."/>
            <person name="Daum C."/>
            <person name="Ezra D."/>
            <person name="Gonzalez J."/>
            <person name="Henrissat B."/>
            <person name="Kuo A."/>
            <person name="Liang C."/>
            <person name="Lipzen A."/>
            <person name="Lutzoni F."/>
            <person name="Magnuson J."/>
            <person name="Mondo S."/>
            <person name="Nolan M."/>
            <person name="Ohm R."/>
            <person name="Pangilinan J."/>
            <person name="Park H.-J."/>
            <person name="Ramirez L."/>
            <person name="Alfaro M."/>
            <person name="Sun H."/>
            <person name="Tritt A."/>
            <person name="Yoshinaga Y."/>
            <person name="Zwiers L.-H."/>
            <person name="Turgeon B."/>
            <person name="Goodwin S."/>
            <person name="Spatafora J."/>
            <person name="Crous P."/>
            <person name="Grigoriev I."/>
        </authorList>
    </citation>
    <scope>NUCLEOTIDE SEQUENCE</scope>
    <source>
        <strain evidence="2">CBS 480.64</strain>
    </source>
</reference>
<protein>
    <submittedName>
        <fullName evidence="2">Uncharacterized protein</fullName>
    </submittedName>
</protein>
<dbReference type="AlphaFoldDB" id="A0A6A7BTS3"/>
<feature type="compositionally biased region" description="Polar residues" evidence="1">
    <location>
        <begin position="49"/>
        <end position="68"/>
    </location>
</feature>
<feature type="region of interest" description="Disordered" evidence="1">
    <location>
        <begin position="49"/>
        <end position="77"/>
    </location>
</feature>